<keyword evidence="2" id="KW-0964">Secreted</keyword>
<dbReference type="Proteomes" id="UP000305888">
    <property type="component" value="Plasmid pD4M1F"/>
</dbReference>
<dbReference type="AlphaFoldDB" id="A0A5B8G693"/>
<protein>
    <recommendedName>
        <fullName evidence="6">Heme peroxidase</fullName>
    </recommendedName>
</protein>
<evidence type="ECO:0000313" key="4">
    <source>
        <dbReference type="EMBL" id="QDL94952.1"/>
    </source>
</evidence>
<reference evidence="4 5" key="1">
    <citation type="submission" date="2019-06" db="EMBL/GenBank/DDBJ databases">
        <title>Genome sequence of Rhodobacteraceae bacterium D4M1.</title>
        <authorList>
            <person name="Cao J."/>
        </authorList>
    </citation>
    <scope>NUCLEOTIDE SEQUENCE [LARGE SCALE GENOMIC DNA]</scope>
    <source>
        <strain evidence="4 5">D4M1</strain>
        <plasmid evidence="5">pd4m1f</plasmid>
    </source>
</reference>
<dbReference type="InterPro" id="IPR037120">
    <property type="entry name" value="Haem_peroxidase_sf_animal"/>
</dbReference>
<dbReference type="PANTHER" id="PTHR11475:SF4">
    <property type="entry name" value="CHORION PEROXIDASE"/>
    <property type="match status" value="1"/>
</dbReference>
<evidence type="ECO:0008006" key="6">
    <source>
        <dbReference type="Google" id="ProtNLM"/>
    </source>
</evidence>
<dbReference type="SUPFAM" id="SSF48113">
    <property type="entry name" value="Heme-dependent peroxidases"/>
    <property type="match status" value="1"/>
</dbReference>
<evidence type="ECO:0000256" key="2">
    <source>
        <dbReference type="ARBA" id="ARBA00022525"/>
    </source>
</evidence>
<keyword evidence="5" id="KW-1185">Reference proteome</keyword>
<dbReference type="InterPro" id="IPR010255">
    <property type="entry name" value="Haem_peroxidase_sf"/>
</dbReference>
<proteinExistence type="predicted"/>
<sequence>MFSDVRSVFMQVIGTGPARDWWSTRHRRSAPPSAEDPGGIIMTIGCRLYGPQPARALESSATQDRRPLFARLAEAMKDARRDAPDDNPRIPSGYTYLAQFAAHDLVFSGVTRPRLGDPGQAPSAPISPEHANSALDLGSLYGPGPDIRPELYQPAGRMPRTRLALAPMPDTERSFLSRAAWTSTAPQGPEFCVLPRLVAQLPEMTAVTADPRNNLHYLISQVTVLFACVHNAVVDRVEAREPAGSYDGARVLATARTIVLAAYRDIILHDFLARLLDDATHARVVDACARASFDGLRLLGSGSVDAPVSRAFASAAYRVGHTMARGHYALSAQFAENKPASLSRLISLAAEPSAPARIWSLEWDRFFFDDTAPRTPDGRLRNFSHLIKPGINLTLHDEGFFPGDDGVGRGLAYRDMVRCAADGMDDTDAFVAARMPGVALLEPAAREALLAERLPGLDAADRAALAARMPLALYVLLEAQHAGGHHLGPVASAIVGEVFGAGLIESEAETARGRALWRDILGQEAPRRMTGLLSFLRTQTH</sequence>
<name>A0A5B8G693_9RHOB</name>
<evidence type="ECO:0000313" key="5">
    <source>
        <dbReference type="Proteomes" id="UP000305888"/>
    </source>
</evidence>
<dbReference type="PANTHER" id="PTHR11475">
    <property type="entry name" value="OXIDASE/PEROXIDASE"/>
    <property type="match status" value="1"/>
</dbReference>
<dbReference type="GO" id="GO:0006979">
    <property type="term" value="P:response to oxidative stress"/>
    <property type="evidence" value="ECO:0007669"/>
    <property type="project" value="InterPro"/>
</dbReference>
<dbReference type="GO" id="GO:0005576">
    <property type="term" value="C:extracellular region"/>
    <property type="evidence" value="ECO:0007669"/>
    <property type="project" value="UniProtKB-SubCell"/>
</dbReference>
<comment type="subcellular location">
    <subcellularLocation>
        <location evidence="1">Secreted</location>
    </subcellularLocation>
</comment>
<dbReference type="Gene3D" id="1.10.640.10">
    <property type="entry name" value="Haem peroxidase domain superfamily, animal type"/>
    <property type="match status" value="1"/>
</dbReference>
<organism evidence="4 5">
    <name type="scientific">Paroceanicella profunda</name>
    <dbReference type="NCBI Taxonomy" id="2579971"/>
    <lineage>
        <taxon>Bacteria</taxon>
        <taxon>Pseudomonadati</taxon>
        <taxon>Pseudomonadota</taxon>
        <taxon>Alphaproteobacteria</taxon>
        <taxon>Rhodobacterales</taxon>
        <taxon>Paracoccaceae</taxon>
        <taxon>Paroceanicella</taxon>
    </lineage>
</organism>
<keyword evidence="3" id="KW-0325">Glycoprotein</keyword>
<evidence type="ECO:0000256" key="3">
    <source>
        <dbReference type="ARBA" id="ARBA00023180"/>
    </source>
</evidence>
<dbReference type="InterPro" id="IPR019791">
    <property type="entry name" value="Haem_peroxidase_animal"/>
</dbReference>
<dbReference type="GO" id="GO:0020037">
    <property type="term" value="F:heme binding"/>
    <property type="evidence" value="ECO:0007669"/>
    <property type="project" value="InterPro"/>
</dbReference>
<keyword evidence="4" id="KW-0614">Plasmid</keyword>
<dbReference type="Pfam" id="PF03098">
    <property type="entry name" value="An_peroxidase"/>
    <property type="match status" value="1"/>
</dbReference>
<dbReference type="GO" id="GO:0004601">
    <property type="term" value="F:peroxidase activity"/>
    <property type="evidence" value="ECO:0007669"/>
    <property type="project" value="InterPro"/>
</dbReference>
<accession>A0A5B8G693</accession>
<evidence type="ECO:0000256" key="1">
    <source>
        <dbReference type="ARBA" id="ARBA00004613"/>
    </source>
</evidence>
<geneLocation type="plasmid" evidence="5">
    <name>pd4m1f</name>
</geneLocation>
<dbReference type="KEGG" id="ppru:FDP22_24135"/>
<gene>
    <name evidence="4" type="ORF">FDP22_24135</name>
</gene>
<dbReference type="EMBL" id="CP040824">
    <property type="protein sequence ID" value="QDL94952.1"/>
    <property type="molecule type" value="Genomic_DNA"/>
</dbReference>
<dbReference type="OrthoDB" id="105077at2"/>